<evidence type="ECO:0000256" key="4">
    <source>
        <dbReference type="ARBA" id="ARBA00022670"/>
    </source>
</evidence>
<dbReference type="FunFam" id="3.90.70.10:FF:000014">
    <property type="entry name" value="Ubiquitin carboxyl-terminal hydrolase 34"/>
    <property type="match status" value="1"/>
</dbReference>
<evidence type="ECO:0000313" key="10">
    <source>
        <dbReference type="EMBL" id="RWS07088.1"/>
    </source>
</evidence>
<comment type="catalytic activity">
    <reaction evidence="1">
        <text>Thiol-dependent hydrolysis of ester, thioester, amide, peptide and isopeptide bonds formed by the C-terminal Gly of ubiquitin (a 76-residue protein attached to proteins as an intracellular targeting signal).</text>
        <dbReference type="EC" id="3.4.19.12"/>
    </reaction>
</comment>
<evidence type="ECO:0000256" key="7">
    <source>
        <dbReference type="ARBA" id="ARBA00022807"/>
    </source>
</evidence>
<dbReference type="GO" id="GO:0006508">
    <property type="term" value="P:proteolysis"/>
    <property type="evidence" value="ECO:0007669"/>
    <property type="project" value="UniProtKB-KW"/>
</dbReference>
<dbReference type="GO" id="GO:0005829">
    <property type="term" value="C:cytosol"/>
    <property type="evidence" value="ECO:0007669"/>
    <property type="project" value="TreeGrafter"/>
</dbReference>
<dbReference type="PANTHER" id="PTHR24006:SF827">
    <property type="entry name" value="UBIQUITIN CARBOXYL-TERMINAL HYDROLASE 34"/>
    <property type="match status" value="1"/>
</dbReference>
<dbReference type="InterPro" id="IPR016024">
    <property type="entry name" value="ARM-type_fold"/>
</dbReference>
<organism evidence="10 11">
    <name type="scientific">Dinothrombium tinctorium</name>
    <dbReference type="NCBI Taxonomy" id="1965070"/>
    <lineage>
        <taxon>Eukaryota</taxon>
        <taxon>Metazoa</taxon>
        <taxon>Ecdysozoa</taxon>
        <taxon>Arthropoda</taxon>
        <taxon>Chelicerata</taxon>
        <taxon>Arachnida</taxon>
        <taxon>Acari</taxon>
        <taxon>Acariformes</taxon>
        <taxon>Trombidiformes</taxon>
        <taxon>Prostigmata</taxon>
        <taxon>Anystina</taxon>
        <taxon>Parasitengona</taxon>
        <taxon>Trombidioidea</taxon>
        <taxon>Trombidiidae</taxon>
        <taxon>Dinothrombium</taxon>
    </lineage>
</organism>
<feature type="region of interest" description="Disordered" evidence="8">
    <location>
        <begin position="3104"/>
        <end position="3138"/>
    </location>
</feature>
<accession>A0A443QVN5</accession>
<dbReference type="SUPFAM" id="SSF54001">
    <property type="entry name" value="Cysteine proteinases"/>
    <property type="match status" value="1"/>
</dbReference>
<dbReference type="STRING" id="1965070.A0A443QVN5"/>
<dbReference type="SUPFAM" id="SSF48371">
    <property type="entry name" value="ARM repeat"/>
    <property type="match status" value="2"/>
</dbReference>
<dbReference type="InterPro" id="IPR021905">
    <property type="entry name" value="DUF3517"/>
</dbReference>
<dbReference type="OrthoDB" id="289038at2759"/>
<keyword evidence="11" id="KW-1185">Reference proteome</keyword>
<sequence>MCDTCAELIHLIADYESEVNTNFVEDENENDNESLAFRPLKISEVNTLCNYLHFWQQRHCNCIFKDLKNFDKLNLLIQGLLITCLSLLKSIIKSLSTSEEVSSNNDETNGKSREKDTEMDYESVDFDKWSIQEKEKLLHLVSKTFHIHFPLYTVHKHNVQSRLEDLTQREAALLSTFCDPSDAEIPILLLKNVSFFCEHEAIGLLVECFSKATPNTLNLGLAHAIIAVISNLKYVINVNNLIPKLVLLRTCVISYLCKIPDKDLRIPSNRNMFEFMWSVIKDPLDPRCVIDKEGLALALKYFTSSTLTMRLAGIAQINNYISLFNEFCQTESGITPRQADGEELVDWILSNKIIEHIFGPNLHVEVIKQSHIVLNFIVSHITPEHIDVIWSASQLKHCSRQVFDTITPLIKNMNVGVVLHLYSLMRKMEPKDHTEQTLILASCLLRFIWTKSLNIPEPSSVKGICNPLEELAIVKSPIFTILPGSSSLRRHDTNHSSTSASVDGSDEDEDDDFDIVSQKLLAEQQMDSRIASPESGSSCGTQSSSDEAQEAKNNEKITVIHVSNCKLGLRPNPNSLQCQKNFGMRQKYERKPDGVASDSDEESSRLNKSQFPRRNLMRKKNKSKVKEKGANKEKSVNVRITDDETANGCNLSVNAVLSDQNNEMACTTEGDDLMSDSNSNSSQVSQSSQKNMADFDGEESGSGCETELIQLSNHSIPQKNSAAHHLANIACIHTQNFRGGQNLKDGKDHERFDLELSKFTIDNVCKPGQTLLWDLLQDNAIGHLAEGLAHECEKILCNLICWLADRRIRMKFIEGCLENLSQNNSVIISLRLLPKLLMSFQQYRGGMDTHSITLWADNERQMLKHFFSNLILYSENKNRVTNELHTHLEEMQTRLHFLSFVFSFPGSPENFRLNRQQVDTLWSCLATDIECRDELFNWMLNQVRIRDQHALDSEMFHYILMEKMPQLAPDNFSMLALELLHYLCSVALSSNHSNEVVTVAIKQLWDIALRAVNTDVSMSAIKHLNNYYVHLQHPSSMLEKEEEFIKQCMDYLKLSLESLHENEEKNLTIIQRALILLKTHLEAFRCRYSFHLRLLQLNVDISIVSHLNKSCERSAQQIIKVICQPAAVNERTTFEMNSSDFIGELRAEVTFWWKNLIIKHKNEAGTSSKLQNLPTDGPLRLLSQGQELTQDLDEKTLSEVGFKDMQLVYVSVGANRPSRRVRDSIEPASNLPAPPKDRLPSVLLLQPVYFEQLFDLVQSLGSMKSSSTRVQVLSRRVWEIIHILPTSPDLLQCFQSISATNDENMSPSTAQQGVSKLFNSLLSPSSPQKLIYSLQIVEWLQNTSKNEENGWSQKFINSGGLQHLFEIFVSGVLQQGESDSWNEWKQDCLASLLQLIYQFGISSNSGDMKDRNDNLSMNAESVQTETVTKRKRNRKGSVDKLFVFQFNSKLLEMLNDVDAMLRVLLTILSETTSIPADVNSYQTGFWCRAQIVHHTLNFLTSWAFSDPLVRTSFFNYPNVGSLLKHLVLDDPDPAVRREACTGFYRMCLGVTTNKKNGLIFIPQLLNSLLSFLPIAQSMRPPKAPENDEIVLIEKEPFGPGCKDYFWLVCRLVDSLDNDVTTDVKVDLDHWCAYLAEAIEKREVRESRHSVIEDEGLRGLISLITVFLKHNPPFKTTNQGRKFLLTVFELLFAFPNQKERNLPKCKMQATRSAAFDLILELIRTSEENHISLIKLLCEQHSSTSHSTYPWDYWPHDDCRSDCGYVGLINLGATCYMASCVQHLFMLPEARFAILSAKITNETKHSSILQELQKMFAFLLESERKAYNPKNFCKVYTMDNQPLNTGEQKDMTEFFTDLISKMEEMVPLLKEVVKNLFSGTLSNNVVSLDCPHISRTTEEFYTLRCKVADMRHLWDSLDELTVKDTLEGDNMYTCSQCGRKVRAEKRACIKKLPRILCFNTMRYTFNMVTMTKEKVNTHFSFPLRLDMSPYLEKNLVPGYGEDIDENDNEEKSNEYELIGVTVHTGTADGGHYYSFIREPDTEKGKDKWYMFNDAEVKLFDSNQIAAECFGGEMTSKTYDSVHDKFMDFSIEKTNSAYMLFYERLPKVINSQKQATPSTEMKEQPFELSSELAEWIWEDNMQFLRDKSIFEHNYFDFIWQVCSQVALTSSTKIVVLSTQLSVSFVLETLIHSKEKPTIANWIELLTKQFNASAESCEWLIDHLADNYLQWPVQILLKCPNQMVRQLFQRLCIHVISQLRSSQSSLYLKQSGKTRESNKDEDSLPDVGNCSCITRFVRKLLLLIKCNNIVIKPHLKHLTEYFTFLYEFAKMGEEECMFLLKVEAISIIVQFYLSHCKGGSEYVEVMSEDDDEEDETVGYQSYRGPHSGPHINLQEKYPKPPSLDKMITLVAYLVEKSRNMTNNQLCLSERDVEAVFGGKNFPFIQRQIRDNINLKQSSHLIISLCRFNDVVAASIINMILNAINRQPEVSQPFFRILSMLVEHVNESSGVPLFSNFIYPRIWEIAEQNPLHCLEWLTAQVPRNKTAHNLVLRHLDNWVEYFLLAHANQRVRNAAALLLISLVPNNIFRQSYYKSPRTLIMQPKDGMDLTNEAVITIQQIFTCLLQLLKNAKSYVDPQTHGTAKLTSYFAVMSYCLVSRNEKLMLVPYFNDLWNLFQPKLSEPAIAVNQNKQSLLYFWYQACIDCPENVRCIVQNSHVTKNIAFNYILADHDDQEVVLFNRMMLPSYYGLLRLCCIQSKPFTRHLALHQNIQWAFKNITPYLPQYQAAVGELFKLMKLFVNIYPDSTEQDLRDIRQFKRTTLQMYLTSIDSRSCWTTLITVYSILVENDDDRAFVILNNGIIALFQSFNTLYMMFHEATACHVTNEIVDLLKIIADLLRLLKAPSQPELREWAQKWKEHGEIIRRLILLLNTYTPAEVRNSCMSVLLELIQIYPKECVPILVQSLGLGHLTFQDQYLNFSAGPYFPRRGQRTTLSKSSLRPPRPVFQMHFHPKMLEINFGTEEDYDKTIIDYYLPYYKFIASICKIAISCNLVNQELVGLCKNHCSELRALLLFFMCEVPQELTQDLKTVFSKLKGKFLRADEKLPEAVETPQKKRKTKEELSTDETDDGSPQESDENSSDHWKQRLDTIVSELMRILEIC</sequence>
<evidence type="ECO:0000256" key="8">
    <source>
        <dbReference type="SAM" id="MobiDB-lite"/>
    </source>
</evidence>
<dbReference type="InterPro" id="IPR038765">
    <property type="entry name" value="Papain-like_cys_pep_sf"/>
</dbReference>
<name>A0A443QVN5_9ACAR</name>
<keyword evidence="4" id="KW-0645">Protease</keyword>
<dbReference type="EMBL" id="NCKU01003675">
    <property type="protein sequence ID" value="RWS07088.1"/>
    <property type="molecule type" value="Genomic_DNA"/>
</dbReference>
<gene>
    <name evidence="10" type="ORF">B4U79_12772</name>
</gene>
<evidence type="ECO:0000259" key="9">
    <source>
        <dbReference type="PROSITE" id="PS50235"/>
    </source>
</evidence>
<evidence type="ECO:0000256" key="1">
    <source>
        <dbReference type="ARBA" id="ARBA00000707"/>
    </source>
</evidence>
<dbReference type="Proteomes" id="UP000285301">
    <property type="component" value="Unassembled WGS sequence"/>
</dbReference>
<keyword evidence="7" id="KW-0788">Thiol protease</keyword>
<dbReference type="Pfam" id="PF12030">
    <property type="entry name" value="DUF3517"/>
    <property type="match status" value="1"/>
</dbReference>
<dbReference type="GO" id="GO:0005634">
    <property type="term" value="C:nucleus"/>
    <property type="evidence" value="ECO:0007669"/>
    <property type="project" value="TreeGrafter"/>
</dbReference>
<dbReference type="GO" id="GO:0016579">
    <property type="term" value="P:protein deubiquitination"/>
    <property type="evidence" value="ECO:0007669"/>
    <property type="project" value="InterPro"/>
</dbReference>
<evidence type="ECO:0000313" key="11">
    <source>
        <dbReference type="Proteomes" id="UP000285301"/>
    </source>
</evidence>
<dbReference type="PANTHER" id="PTHR24006">
    <property type="entry name" value="UBIQUITIN CARBOXYL-TERMINAL HYDROLASE"/>
    <property type="match status" value="1"/>
</dbReference>
<comment type="caution">
    <text evidence="10">The sequence shown here is derived from an EMBL/GenBank/DDBJ whole genome shotgun (WGS) entry which is preliminary data.</text>
</comment>
<reference evidence="10 11" key="1">
    <citation type="journal article" date="2018" name="Gigascience">
        <title>Genomes of trombidid mites reveal novel predicted allergens and laterally-transferred genes associated with secondary metabolism.</title>
        <authorList>
            <person name="Dong X."/>
            <person name="Chaisiri K."/>
            <person name="Xia D."/>
            <person name="Armstrong S.D."/>
            <person name="Fang Y."/>
            <person name="Donnelly M.J."/>
            <person name="Kadowaki T."/>
            <person name="McGarry J.W."/>
            <person name="Darby A.C."/>
            <person name="Makepeace B.L."/>
        </authorList>
    </citation>
    <scope>NUCLEOTIDE SEQUENCE [LARGE SCALE GENOMIC DNA]</scope>
    <source>
        <strain evidence="10">UoL-WK</strain>
    </source>
</reference>
<keyword evidence="5" id="KW-0833">Ubl conjugation pathway</keyword>
<dbReference type="InterPro" id="IPR018200">
    <property type="entry name" value="USP_CS"/>
</dbReference>
<dbReference type="Pfam" id="PF00443">
    <property type="entry name" value="UCH"/>
    <property type="match status" value="1"/>
</dbReference>
<evidence type="ECO:0000256" key="5">
    <source>
        <dbReference type="ARBA" id="ARBA00022786"/>
    </source>
</evidence>
<feature type="compositionally biased region" description="Low complexity" evidence="8">
    <location>
        <begin position="532"/>
        <end position="545"/>
    </location>
</feature>
<feature type="region of interest" description="Disordered" evidence="8">
    <location>
        <begin position="587"/>
        <end position="611"/>
    </location>
</feature>
<proteinExistence type="inferred from homology"/>
<feature type="domain" description="USP" evidence="9">
    <location>
        <begin position="1764"/>
        <end position="2102"/>
    </location>
</feature>
<feature type="region of interest" description="Disordered" evidence="8">
    <location>
        <begin position="526"/>
        <end position="553"/>
    </location>
</feature>
<dbReference type="GO" id="GO:0009966">
    <property type="term" value="P:regulation of signal transduction"/>
    <property type="evidence" value="ECO:0007669"/>
    <property type="project" value="UniProtKB-ARBA"/>
</dbReference>
<feature type="region of interest" description="Disordered" evidence="8">
    <location>
        <begin position="666"/>
        <end position="702"/>
    </location>
</feature>
<protein>
    <recommendedName>
        <fullName evidence="3">ubiquitinyl hydrolase 1</fullName>
        <ecNumber evidence="3">3.4.19.12</ecNumber>
    </recommendedName>
</protein>
<dbReference type="Gene3D" id="3.90.70.10">
    <property type="entry name" value="Cysteine proteinases"/>
    <property type="match status" value="1"/>
</dbReference>
<feature type="compositionally biased region" description="Low complexity" evidence="8">
    <location>
        <begin position="675"/>
        <end position="691"/>
    </location>
</feature>
<feature type="region of interest" description="Disordered" evidence="8">
    <location>
        <begin position="488"/>
        <end position="511"/>
    </location>
</feature>
<dbReference type="InterPro" id="IPR028889">
    <property type="entry name" value="USP"/>
</dbReference>
<evidence type="ECO:0000256" key="3">
    <source>
        <dbReference type="ARBA" id="ARBA00012759"/>
    </source>
</evidence>
<evidence type="ECO:0000256" key="6">
    <source>
        <dbReference type="ARBA" id="ARBA00022801"/>
    </source>
</evidence>
<dbReference type="InterPro" id="IPR001394">
    <property type="entry name" value="Peptidase_C19_UCH"/>
</dbReference>
<dbReference type="PROSITE" id="PS00972">
    <property type="entry name" value="USP_1"/>
    <property type="match status" value="1"/>
</dbReference>
<dbReference type="GO" id="GO:0004843">
    <property type="term" value="F:cysteine-type deubiquitinase activity"/>
    <property type="evidence" value="ECO:0007669"/>
    <property type="project" value="UniProtKB-EC"/>
</dbReference>
<dbReference type="PROSITE" id="PS50235">
    <property type="entry name" value="USP_3"/>
    <property type="match status" value="1"/>
</dbReference>
<dbReference type="CDD" id="cd02659">
    <property type="entry name" value="peptidase_C19C"/>
    <property type="match status" value="1"/>
</dbReference>
<dbReference type="PROSITE" id="PS00973">
    <property type="entry name" value="USP_2"/>
    <property type="match status" value="1"/>
</dbReference>
<feature type="compositionally biased region" description="Acidic residues" evidence="8">
    <location>
        <begin position="3118"/>
        <end position="3133"/>
    </location>
</feature>
<dbReference type="InterPro" id="IPR050164">
    <property type="entry name" value="Peptidase_C19"/>
</dbReference>
<comment type="similarity">
    <text evidence="2">Belongs to the peptidase C19 family.</text>
</comment>
<evidence type="ECO:0000256" key="2">
    <source>
        <dbReference type="ARBA" id="ARBA00009085"/>
    </source>
</evidence>
<dbReference type="EC" id="3.4.19.12" evidence="3"/>
<keyword evidence="6" id="KW-0378">Hydrolase</keyword>